<dbReference type="SUPFAM" id="SSF50341">
    <property type="entry name" value="CheW-like"/>
    <property type="match status" value="1"/>
</dbReference>
<dbReference type="AlphaFoldDB" id="A0A935K7E9"/>
<dbReference type="InterPro" id="IPR036061">
    <property type="entry name" value="CheW-like_dom_sf"/>
</dbReference>
<accession>A0A935K7E9</accession>
<dbReference type="Pfam" id="PF01584">
    <property type="entry name" value="CheW"/>
    <property type="match status" value="1"/>
</dbReference>
<dbReference type="EMBL" id="JADJMS010000005">
    <property type="protein sequence ID" value="MBK7413985.1"/>
    <property type="molecule type" value="Genomic_DNA"/>
</dbReference>
<dbReference type="Gene3D" id="2.40.50.180">
    <property type="entry name" value="CheA-289, Domain 4"/>
    <property type="match status" value="1"/>
</dbReference>
<dbReference type="Proteomes" id="UP000739411">
    <property type="component" value="Unassembled WGS sequence"/>
</dbReference>
<dbReference type="GO" id="GO:0007165">
    <property type="term" value="P:signal transduction"/>
    <property type="evidence" value="ECO:0007669"/>
    <property type="project" value="InterPro"/>
</dbReference>
<dbReference type="PROSITE" id="PS50851">
    <property type="entry name" value="CHEW"/>
    <property type="match status" value="1"/>
</dbReference>
<dbReference type="SMART" id="SM00260">
    <property type="entry name" value="CheW"/>
    <property type="match status" value="1"/>
</dbReference>
<gene>
    <name evidence="5" type="ORF">IPJ38_01555</name>
</gene>
<evidence type="ECO:0000256" key="2">
    <source>
        <dbReference type="ARBA" id="ARBA00021483"/>
    </source>
</evidence>
<evidence type="ECO:0000256" key="1">
    <source>
        <dbReference type="ARBA" id="ARBA00004496"/>
    </source>
</evidence>
<dbReference type="PANTHER" id="PTHR22617">
    <property type="entry name" value="CHEMOTAXIS SENSOR HISTIDINE KINASE-RELATED"/>
    <property type="match status" value="1"/>
</dbReference>
<evidence type="ECO:0000313" key="6">
    <source>
        <dbReference type="Proteomes" id="UP000739411"/>
    </source>
</evidence>
<comment type="caution">
    <text evidence="5">The sequence shown here is derived from an EMBL/GenBank/DDBJ whole genome shotgun (WGS) entry which is preliminary data.</text>
</comment>
<sequence length="186" mass="20183">MIVIDADGTKAALCVDALIIMEAKTHAGAAASDEDLVSNEYLTFTLGSEEYAIDILKVQEIRGYEQPTLIANAPLFIKGVINLRGIIVPIVDLRIKFQLGTIEYTPFTVVIILNVAGRVIGVVVDSVSDVISLNSNQIRQAPDFSGSFDTKYILGLATIDSRMMIVTDIERLMTSADMELIDSASE</sequence>
<dbReference type="GO" id="GO:0005829">
    <property type="term" value="C:cytosol"/>
    <property type="evidence" value="ECO:0007669"/>
    <property type="project" value="TreeGrafter"/>
</dbReference>
<name>A0A935K7E9_9RHOO</name>
<evidence type="ECO:0000256" key="3">
    <source>
        <dbReference type="ARBA" id="ARBA00022490"/>
    </source>
</evidence>
<feature type="domain" description="CheW-like" evidence="4">
    <location>
        <begin position="38"/>
        <end position="178"/>
    </location>
</feature>
<proteinExistence type="predicted"/>
<evidence type="ECO:0000313" key="5">
    <source>
        <dbReference type="EMBL" id="MBK7413985.1"/>
    </source>
</evidence>
<organism evidence="5 6">
    <name type="scientific">Candidatus Dechloromonas phosphorivorans</name>
    <dbReference type="NCBI Taxonomy" id="2899244"/>
    <lineage>
        <taxon>Bacteria</taxon>
        <taxon>Pseudomonadati</taxon>
        <taxon>Pseudomonadota</taxon>
        <taxon>Betaproteobacteria</taxon>
        <taxon>Rhodocyclales</taxon>
        <taxon>Azonexaceae</taxon>
        <taxon>Dechloromonas</taxon>
    </lineage>
</organism>
<comment type="subcellular location">
    <subcellularLocation>
        <location evidence="1">Cytoplasm</location>
    </subcellularLocation>
</comment>
<protein>
    <recommendedName>
        <fullName evidence="2">Chemotaxis protein CheW</fullName>
    </recommendedName>
</protein>
<evidence type="ECO:0000259" key="4">
    <source>
        <dbReference type="PROSITE" id="PS50851"/>
    </source>
</evidence>
<dbReference type="PANTHER" id="PTHR22617:SF45">
    <property type="entry name" value="CHEMOTAXIS PROTEIN CHEW"/>
    <property type="match status" value="1"/>
</dbReference>
<reference evidence="5 6" key="1">
    <citation type="submission" date="2020-10" db="EMBL/GenBank/DDBJ databases">
        <title>Connecting structure to function with the recovery of over 1000 high-quality activated sludge metagenome-assembled genomes encoding full-length rRNA genes using long-read sequencing.</title>
        <authorList>
            <person name="Singleton C.M."/>
            <person name="Petriglieri F."/>
            <person name="Kristensen J.M."/>
            <person name="Kirkegaard R.H."/>
            <person name="Michaelsen T.Y."/>
            <person name="Andersen M.H."/>
            <person name="Karst S.M."/>
            <person name="Dueholm M.S."/>
            <person name="Nielsen P.H."/>
            <person name="Albertsen M."/>
        </authorList>
    </citation>
    <scope>NUCLEOTIDE SEQUENCE [LARGE SCALE GENOMIC DNA]</scope>
    <source>
        <strain evidence="5">EsbW_18-Q3-R4-48_BATAC.463</strain>
    </source>
</reference>
<dbReference type="GO" id="GO:0006935">
    <property type="term" value="P:chemotaxis"/>
    <property type="evidence" value="ECO:0007669"/>
    <property type="project" value="InterPro"/>
</dbReference>
<dbReference type="InterPro" id="IPR002545">
    <property type="entry name" value="CheW-lke_dom"/>
</dbReference>
<keyword evidence="3" id="KW-0963">Cytoplasm</keyword>
<dbReference type="Gene3D" id="2.30.30.40">
    <property type="entry name" value="SH3 Domains"/>
    <property type="match status" value="1"/>
</dbReference>
<dbReference type="InterPro" id="IPR039315">
    <property type="entry name" value="CheW"/>
</dbReference>